<sequence length="256" mass="28020">MRALTTMAYRQLKRFIRARSRVVGMIINPLIWLVFFGLGWSKVFDNPIARSIFGGVDYLTFLAPGIFAMTIFNQSFIGGVSVIWDKQFGFLKEVLVAPASRKEGIVGRILGDSLVTLTQGMIILLLTFLLAENLKPSGILPALGIGFLLAVAFSGFGVSLALRMESMEGFQMIMMVLMLPLIFLSGAMYPIDTMPSWMKALAYINPLTYAVDGARHFLVGESVTKFALTTDVGVLALLAVFLVGIAMLEFEKATIG</sequence>
<evidence type="ECO:0000256" key="5">
    <source>
        <dbReference type="SAM" id="Phobius"/>
    </source>
</evidence>
<feature type="transmembrane region" description="Helical" evidence="5">
    <location>
        <begin position="21"/>
        <end position="41"/>
    </location>
</feature>
<dbReference type="Pfam" id="PF01061">
    <property type="entry name" value="ABC2_membrane"/>
    <property type="match status" value="1"/>
</dbReference>
<dbReference type="InterPro" id="IPR047817">
    <property type="entry name" value="ABC2_TM_bact-type"/>
</dbReference>
<dbReference type="NCBIfam" id="TIGR01247">
    <property type="entry name" value="drrB"/>
    <property type="match status" value="1"/>
</dbReference>
<organism evidence="7">
    <name type="scientific">Thermococcus litoralis</name>
    <dbReference type="NCBI Taxonomy" id="2265"/>
    <lineage>
        <taxon>Archaea</taxon>
        <taxon>Methanobacteriati</taxon>
        <taxon>Methanobacteriota</taxon>
        <taxon>Thermococci</taxon>
        <taxon>Thermococcales</taxon>
        <taxon>Thermococcaceae</taxon>
        <taxon>Thermococcus</taxon>
    </lineage>
</organism>
<dbReference type="PANTHER" id="PTHR43229">
    <property type="entry name" value="NODULATION PROTEIN J"/>
    <property type="match status" value="1"/>
</dbReference>
<dbReference type="InterPro" id="IPR051784">
    <property type="entry name" value="Nod_factor_ABC_transporter"/>
</dbReference>
<keyword evidence="4 5" id="KW-0472">Membrane</keyword>
<dbReference type="InterPro" id="IPR005942">
    <property type="entry name" value="Daunbcin-R_ABC-transpt"/>
</dbReference>
<evidence type="ECO:0000259" key="6">
    <source>
        <dbReference type="PROSITE" id="PS51012"/>
    </source>
</evidence>
<dbReference type="AlphaFoldDB" id="A0A7C0XZH3"/>
<evidence type="ECO:0000313" key="7">
    <source>
        <dbReference type="EMBL" id="HDD31559.1"/>
    </source>
</evidence>
<evidence type="ECO:0000256" key="3">
    <source>
        <dbReference type="ARBA" id="ARBA00022989"/>
    </source>
</evidence>
<comment type="subcellular location">
    <subcellularLocation>
        <location evidence="1">Membrane</location>
        <topology evidence="1">Multi-pass membrane protein</topology>
    </subcellularLocation>
</comment>
<dbReference type="Proteomes" id="UP000886210">
    <property type="component" value="Unassembled WGS sequence"/>
</dbReference>
<dbReference type="GO" id="GO:0140359">
    <property type="term" value="F:ABC-type transporter activity"/>
    <property type="evidence" value="ECO:0007669"/>
    <property type="project" value="InterPro"/>
</dbReference>
<evidence type="ECO:0000256" key="4">
    <source>
        <dbReference type="ARBA" id="ARBA00023136"/>
    </source>
</evidence>
<dbReference type="InterPro" id="IPR013525">
    <property type="entry name" value="ABC2_TM"/>
</dbReference>
<dbReference type="InterPro" id="IPR000412">
    <property type="entry name" value="ABC_2_transport"/>
</dbReference>
<name>A0A7C0XZH3_THELI</name>
<dbReference type="PROSITE" id="PS51012">
    <property type="entry name" value="ABC_TM2"/>
    <property type="match status" value="1"/>
</dbReference>
<feature type="transmembrane region" description="Helical" evidence="5">
    <location>
        <begin position="142"/>
        <end position="162"/>
    </location>
</feature>
<protein>
    <submittedName>
        <fullName evidence="7">ABC transporter</fullName>
    </submittedName>
</protein>
<gene>
    <name evidence="7" type="ORF">ENF72_02905</name>
</gene>
<feature type="transmembrane region" description="Helical" evidence="5">
    <location>
        <begin position="105"/>
        <end position="130"/>
    </location>
</feature>
<feature type="domain" description="ABC transmembrane type-2" evidence="6">
    <location>
        <begin position="20"/>
        <end position="253"/>
    </location>
</feature>
<keyword evidence="2 5" id="KW-0812">Transmembrane</keyword>
<keyword evidence="3 5" id="KW-1133">Transmembrane helix</keyword>
<feature type="transmembrane region" description="Helical" evidence="5">
    <location>
        <begin position="232"/>
        <end position="250"/>
    </location>
</feature>
<reference evidence="7" key="1">
    <citation type="journal article" date="2020" name="mSystems">
        <title>Genome- and Community-Level Interaction Insights into Carbon Utilization and Element Cycling Functions of Hydrothermarchaeota in Hydrothermal Sediment.</title>
        <authorList>
            <person name="Zhou Z."/>
            <person name="Liu Y."/>
            <person name="Xu W."/>
            <person name="Pan J."/>
            <person name="Luo Z.H."/>
            <person name="Li M."/>
        </authorList>
    </citation>
    <scope>NUCLEOTIDE SEQUENCE [LARGE SCALE GENOMIC DNA]</scope>
    <source>
        <strain evidence="7">HyVt-151</strain>
    </source>
</reference>
<feature type="transmembrane region" description="Helical" evidence="5">
    <location>
        <begin position="169"/>
        <end position="191"/>
    </location>
</feature>
<evidence type="ECO:0000256" key="1">
    <source>
        <dbReference type="ARBA" id="ARBA00004141"/>
    </source>
</evidence>
<dbReference type="GO" id="GO:0043190">
    <property type="term" value="C:ATP-binding cassette (ABC) transporter complex"/>
    <property type="evidence" value="ECO:0007669"/>
    <property type="project" value="InterPro"/>
</dbReference>
<proteinExistence type="predicted"/>
<dbReference type="PIRSF" id="PIRSF006648">
    <property type="entry name" value="DrrB"/>
    <property type="match status" value="1"/>
</dbReference>
<dbReference type="EMBL" id="DQYG01000123">
    <property type="protein sequence ID" value="HDD31559.1"/>
    <property type="molecule type" value="Genomic_DNA"/>
</dbReference>
<accession>A0A7C0XZH3</accession>
<feature type="transmembrane region" description="Helical" evidence="5">
    <location>
        <begin position="61"/>
        <end position="84"/>
    </location>
</feature>
<evidence type="ECO:0000256" key="2">
    <source>
        <dbReference type="ARBA" id="ARBA00022692"/>
    </source>
</evidence>
<dbReference type="PRINTS" id="PR00164">
    <property type="entry name" value="ABC2TRNSPORT"/>
</dbReference>
<dbReference type="PANTHER" id="PTHR43229:SF2">
    <property type="entry name" value="NODULATION PROTEIN J"/>
    <property type="match status" value="1"/>
</dbReference>
<comment type="caution">
    <text evidence="7">The sequence shown here is derived from an EMBL/GenBank/DDBJ whole genome shotgun (WGS) entry which is preliminary data.</text>
</comment>